<sequence length="50" mass="5642">IYASLTDSAFGGLGSHPSRGVSDCEKKGKEEGMKKEQVRRKKRNEFQSRK</sequence>
<evidence type="ECO:0000313" key="3">
    <source>
        <dbReference type="Proteomes" id="UP000824469"/>
    </source>
</evidence>
<feature type="non-terminal residue" evidence="2">
    <location>
        <position position="50"/>
    </location>
</feature>
<dbReference type="EMBL" id="JAHRHJ020000007">
    <property type="protein sequence ID" value="KAH9307288.1"/>
    <property type="molecule type" value="Genomic_DNA"/>
</dbReference>
<evidence type="ECO:0000313" key="2">
    <source>
        <dbReference type="EMBL" id="KAH9307288.1"/>
    </source>
</evidence>
<name>A0AA38FQ69_TAXCH</name>
<evidence type="ECO:0000256" key="1">
    <source>
        <dbReference type="SAM" id="MobiDB-lite"/>
    </source>
</evidence>
<comment type="caution">
    <text evidence="2">The sequence shown here is derived from an EMBL/GenBank/DDBJ whole genome shotgun (WGS) entry which is preliminary data.</text>
</comment>
<feature type="region of interest" description="Disordered" evidence="1">
    <location>
        <begin position="1"/>
        <end position="50"/>
    </location>
</feature>
<protein>
    <submittedName>
        <fullName evidence="2">Uncharacterized protein</fullName>
    </submittedName>
</protein>
<organism evidence="2 3">
    <name type="scientific">Taxus chinensis</name>
    <name type="common">Chinese yew</name>
    <name type="synonym">Taxus wallichiana var. chinensis</name>
    <dbReference type="NCBI Taxonomy" id="29808"/>
    <lineage>
        <taxon>Eukaryota</taxon>
        <taxon>Viridiplantae</taxon>
        <taxon>Streptophyta</taxon>
        <taxon>Embryophyta</taxon>
        <taxon>Tracheophyta</taxon>
        <taxon>Spermatophyta</taxon>
        <taxon>Pinopsida</taxon>
        <taxon>Pinidae</taxon>
        <taxon>Conifers II</taxon>
        <taxon>Cupressales</taxon>
        <taxon>Taxaceae</taxon>
        <taxon>Taxus</taxon>
    </lineage>
</organism>
<feature type="compositionally biased region" description="Basic and acidic residues" evidence="1">
    <location>
        <begin position="22"/>
        <end position="36"/>
    </location>
</feature>
<proteinExistence type="predicted"/>
<keyword evidence="3" id="KW-1185">Reference proteome</keyword>
<dbReference type="Proteomes" id="UP000824469">
    <property type="component" value="Unassembled WGS sequence"/>
</dbReference>
<feature type="non-terminal residue" evidence="2">
    <location>
        <position position="1"/>
    </location>
</feature>
<accession>A0AA38FQ69</accession>
<dbReference type="AlphaFoldDB" id="A0AA38FQ69"/>
<reference evidence="2 3" key="1">
    <citation type="journal article" date="2021" name="Nat. Plants">
        <title>The Taxus genome provides insights into paclitaxel biosynthesis.</title>
        <authorList>
            <person name="Xiong X."/>
            <person name="Gou J."/>
            <person name="Liao Q."/>
            <person name="Li Y."/>
            <person name="Zhou Q."/>
            <person name="Bi G."/>
            <person name="Li C."/>
            <person name="Du R."/>
            <person name="Wang X."/>
            <person name="Sun T."/>
            <person name="Guo L."/>
            <person name="Liang H."/>
            <person name="Lu P."/>
            <person name="Wu Y."/>
            <person name="Zhang Z."/>
            <person name="Ro D.K."/>
            <person name="Shang Y."/>
            <person name="Huang S."/>
            <person name="Yan J."/>
        </authorList>
    </citation>
    <scope>NUCLEOTIDE SEQUENCE [LARGE SCALE GENOMIC DNA]</scope>
    <source>
        <strain evidence="2">Ta-2019</strain>
    </source>
</reference>
<gene>
    <name evidence="2" type="ORF">KI387_035199</name>
</gene>